<dbReference type="SUPFAM" id="SSF56317">
    <property type="entry name" value="Carbon-nitrogen hydrolase"/>
    <property type="match status" value="1"/>
</dbReference>
<geneLocation type="plasmid" evidence="5 6">
    <name>p4</name>
</geneLocation>
<dbReference type="InterPro" id="IPR044083">
    <property type="entry name" value="RamA-like"/>
</dbReference>
<dbReference type="InterPro" id="IPR050345">
    <property type="entry name" value="Aliph_Amidase/BUP"/>
</dbReference>
<evidence type="ECO:0000313" key="5">
    <source>
        <dbReference type="EMBL" id="QCO13302.1"/>
    </source>
</evidence>
<dbReference type="InterPro" id="IPR003010">
    <property type="entry name" value="C-N_Hydrolase"/>
</dbReference>
<evidence type="ECO:0000313" key="4">
    <source>
        <dbReference type="EMBL" id="MDX5950468.1"/>
    </source>
</evidence>
<evidence type="ECO:0000259" key="3">
    <source>
        <dbReference type="PROSITE" id="PS50263"/>
    </source>
</evidence>
<dbReference type="Proteomes" id="UP000298774">
    <property type="component" value="Plasmid p4"/>
</dbReference>
<sequence>MRLTLFQADAEPGAPHRNLDRLERAAAEAAERGSALLVGPEMGLTGYDIGAEAVRALAEAADGPMATRVADIARRHGIALLYGYPERGADGAVYNAAQLIGADGRALLNQRKTHLYGELDRGSYAPGGDSFPTAAVGGMRVGVAICYDVEFPELVRRHALAGVDALLVPTALMTPYEIVATTIVPARAFENGLFVAYANRCGREGTLNYCGLSSVAAPDGSVLARAGDGEALLTVELDPALRRVGTHLADRRPDLYGAVSSTPGKGGS</sequence>
<evidence type="ECO:0000256" key="1">
    <source>
        <dbReference type="ARBA" id="ARBA00010613"/>
    </source>
</evidence>
<dbReference type="Proteomes" id="UP001277471">
    <property type="component" value="Unassembled WGS sequence"/>
</dbReference>
<dbReference type="Gene3D" id="3.60.110.10">
    <property type="entry name" value="Carbon-nitrogen hydrolase"/>
    <property type="match status" value="1"/>
</dbReference>
<name>A0A0P0EST3_AZOBR</name>
<dbReference type="Pfam" id="PF00795">
    <property type="entry name" value="CN_hydrolase"/>
    <property type="match status" value="1"/>
</dbReference>
<evidence type="ECO:0000256" key="2">
    <source>
        <dbReference type="ARBA" id="ARBA00022801"/>
    </source>
</evidence>
<proteinExistence type="inferred from homology"/>
<dbReference type="EMBL" id="CP032343">
    <property type="protein sequence ID" value="QCO13302.1"/>
    <property type="molecule type" value="Genomic_DNA"/>
</dbReference>
<reference evidence="4 7" key="2">
    <citation type="submission" date="2023-11" db="EMBL/GenBank/DDBJ databases">
        <title>MicrobeMod: A computational toolkit for identifying prokaryotic methylation and restriction-modification with nanopore sequencing.</title>
        <authorList>
            <person name="Crits-Christoph A."/>
            <person name="Kang S.C."/>
            <person name="Lee H."/>
            <person name="Ostrov N."/>
        </authorList>
    </citation>
    <scope>NUCLEOTIDE SEQUENCE [LARGE SCALE GENOMIC DNA]</scope>
    <source>
        <strain evidence="4 7">ATCC 29145</strain>
    </source>
</reference>
<evidence type="ECO:0000313" key="7">
    <source>
        <dbReference type="Proteomes" id="UP001277471"/>
    </source>
</evidence>
<reference evidence="5 6" key="1">
    <citation type="submission" date="2018-09" db="EMBL/GenBank/DDBJ databases">
        <title>Whole genome based analysis of evolution and adaptive divergence in Indian and Brazilian strains of Azospirillum brasilense.</title>
        <authorList>
            <person name="Singh C."/>
            <person name="Tripathi A.K."/>
        </authorList>
    </citation>
    <scope>NUCLEOTIDE SEQUENCE [LARGE SCALE GENOMIC DNA]</scope>
    <source>
        <strain evidence="5 6">MTCC4038</strain>
        <plasmid evidence="5 6">p4</plasmid>
    </source>
</reference>
<dbReference type="KEGG" id="abf:AMK58_26935"/>
<dbReference type="PROSITE" id="PS50263">
    <property type="entry name" value="CN_HYDROLASE"/>
    <property type="match status" value="1"/>
</dbReference>
<keyword evidence="2 5" id="KW-0378">Hydrolase</keyword>
<dbReference type="GeneID" id="56453458"/>
<dbReference type="PANTHER" id="PTHR43674">
    <property type="entry name" value="NITRILASE C965.09-RELATED"/>
    <property type="match status" value="1"/>
</dbReference>
<dbReference type="AlphaFoldDB" id="A0A0P0EST3"/>
<dbReference type="InterPro" id="IPR001110">
    <property type="entry name" value="UPF0012_CS"/>
</dbReference>
<organism evidence="5 6">
    <name type="scientific">Azospirillum brasilense</name>
    <dbReference type="NCBI Taxonomy" id="192"/>
    <lineage>
        <taxon>Bacteria</taxon>
        <taxon>Pseudomonadati</taxon>
        <taxon>Pseudomonadota</taxon>
        <taxon>Alphaproteobacteria</taxon>
        <taxon>Rhodospirillales</taxon>
        <taxon>Azospirillaceae</taxon>
        <taxon>Azospirillum</taxon>
    </lineage>
</organism>
<keyword evidence="5" id="KW-0614">Plasmid</keyword>
<dbReference type="EMBL" id="JAWXYC010000002">
    <property type="protein sequence ID" value="MDX5950468.1"/>
    <property type="molecule type" value="Genomic_DNA"/>
</dbReference>
<comment type="similarity">
    <text evidence="1">Belongs to the carbon-nitrogen hydrolase superfamily. NIT1/NIT2 family.</text>
</comment>
<dbReference type="PANTHER" id="PTHR43674:SF2">
    <property type="entry name" value="BETA-UREIDOPROPIONASE"/>
    <property type="match status" value="1"/>
</dbReference>
<feature type="domain" description="CN hydrolase" evidence="3">
    <location>
        <begin position="1"/>
        <end position="239"/>
    </location>
</feature>
<keyword evidence="7" id="KW-1185">Reference proteome</keyword>
<evidence type="ECO:0000313" key="6">
    <source>
        <dbReference type="Proteomes" id="UP000298774"/>
    </source>
</evidence>
<dbReference type="GO" id="GO:0016811">
    <property type="term" value="F:hydrolase activity, acting on carbon-nitrogen (but not peptide) bonds, in linear amides"/>
    <property type="evidence" value="ECO:0007669"/>
    <property type="project" value="UniProtKB-ARBA"/>
</dbReference>
<dbReference type="RefSeq" id="WP_035682461.1">
    <property type="nucleotide sequence ID" value="NZ_CP012917.1"/>
</dbReference>
<accession>A0A0P0EST3</accession>
<dbReference type="InterPro" id="IPR036526">
    <property type="entry name" value="C-N_Hydrolase_sf"/>
</dbReference>
<dbReference type="CDD" id="cd07576">
    <property type="entry name" value="R-amidase_like"/>
    <property type="match status" value="1"/>
</dbReference>
<gene>
    <name evidence="5" type="ORF">D3868_30265</name>
    <name evidence="4" type="ORF">SIM66_04560</name>
</gene>
<protein>
    <submittedName>
        <fullName evidence="4 5">Carbon-nitrogen hydrolase</fullName>
    </submittedName>
</protein>
<dbReference type="PROSITE" id="PS01227">
    <property type="entry name" value="UPF0012"/>
    <property type="match status" value="1"/>
</dbReference>